<dbReference type="PANTHER" id="PTHR33308:SF9">
    <property type="entry name" value="PEPTIDOGLYCAN HYDROLASE FLGJ"/>
    <property type="match status" value="1"/>
</dbReference>
<evidence type="ECO:0000256" key="2">
    <source>
        <dbReference type="SAM" id="Phobius"/>
    </source>
</evidence>
<dbReference type="SMART" id="SM00047">
    <property type="entry name" value="LYZ2"/>
    <property type="match status" value="1"/>
</dbReference>
<dbReference type="Pfam" id="PF01832">
    <property type="entry name" value="Glucosaminidase"/>
    <property type="match status" value="1"/>
</dbReference>
<keyword evidence="5" id="KW-1185">Reference proteome</keyword>
<dbReference type="InterPro" id="IPR051056">
    <property type="entry name" value="Glycosyl_Hydrolase_73"/>
</dbReference>
<keyword evidence="2" id="KW-0812">Transmembrane</keyword>
<dbReference type="EMBL" id="JBHUOZ010000001">
    <property type="protein sequence ID" value="MFD2918844.1"/>
    <property type="molecule type" value="Genomic_DNA"/>
</dbReference>
<organism evidence="4 5">
    <name type="scientific">Terrimonas rubra</name>
    <dbReference type="NCBI Taxonomy" id="1035890"/>
    <lineage>
        <taxon>Bacteria</taxon>
        <taxon>Pseudomonadati</taxon>
        <taxon>Bacteroidota</taxon>
        <taxon>Chitinophagia</taxon>
        <taxon>Chitinophagales</taxon>
        <taxon>Chitinophagaceae</taxon>
        <taxon>Terrimonas</taxon>
    </lineage>
</organism>
<keyword evidence="2" id="KW-1133">Transmembrane helix</keyword>
<keyword evidence="2" id="KW-0472">Membrane</keyword>
<comment type="caution">
    <text evidence="4">The sequence shown here is derived from an EMBL/GenBank/DDBJ whole genome shotgun (WGS) entry which is preliminary data.</text>
</comment>
<dbReference type="Gene3D" id="1.10.530.10">
    <property type="match status" value="1"/>
</dbReference>
<evidence type="ECO:0000256" key="1">
    <source>
        <dbReference type="ARBA" id="ARBA00022801"/>
    </source>
</evidence>
<evidence type="ECO:0000313" key="4">
    <source>
        <dbReference type="EMBL" id="MFD2918844.1"/>
    </source>
</evidence>
<sequence length="199" mass="22108">MPVSQNATPSSRFSIFVAMKAQLFLVRLPLLMVIKTLLKFKQHATKATLALLFLCLCGLSSLQAQTAYVNTYKPVADSLSGVYGIPSSIILAIAIVESGAGTSRNSKLLNNHFGIVGKNNLLKTKGIKTRYKQYNSVLGSYVDFCKLLSRRKYYARLKGNNDYKLWIDAISKAGYSEAPVEWRKRITSTIQKYKLAGSK</sequence>
<proteinExistence type="predicted"/>
<keyword evidence="1" id="KW-0378">Hydrolase</keyword>
<accession>A0ABW6A0M9</accession>
<reference evidence="5" key="1">
    <citation type="journal article" date="2019" name="Int. J. Syst. Evol. Microbiol.">
        <title>The Global Catalogue of Microorganisms (GCM) 10K type strain sequencing project: providing services to taxonomists for standard genome sequencing and annotation.</title>
        <authorList>
            <consortium name="The Broad Institute Genomics Platform"/>
            <consortium name="The Broad Institute Genome Sequencing Center for Infectious Disease"/>
            <person name="Wu L."/>
            <person name="Ma J."/>
        </authorList>
    </citation>
    <scope>NUCLEOTIDE SEQUENCE [LARGE SCALE GENOMIC DNA]</scope>
    <source>
        <strain evidence="5">KCTC 23299</strain>
    </source>
</reference>
<gene>
    <name evidence="4" type="ORF">ACFS6H_03915</name>
</gene>
<dbReference type="PANTHER" id="PTHR33308">
    <property type="entry name" value="PEPTIDOGLYCAN HYDROLASE FLGJ"/>
    <property type="match status" value="1"/>
</dbReference>
<feature type="transmembrane region" description="Helical" evidence="2">
    <location>
        <begin position="80"/>
        <end position="100"/>
    </location>
</feature>
<feature type="domain" description="Mannosyl-glycoprotein endo-beta-N-acetylglucosamidase-like" evidence="3">
    <location>
        <begin position="58"/>
        <end position="199"/>
    </location>
</feature>
<evidence type="ECO:0000313" key="5">
    <source>
        <dbReference type="Proteomes" id="UP001597511"/>
    </source>
</evidence>
<dbReference type="InterPro" id="IPR002901">
    <property type="entry name" value="MGlyc_endo_b_GlcNAc-like_dom"/>
</dbReference>
<dbReference type="RefSeq" id="WP_386095427.1">
    <property type="nucleotide sequence ID" value="NZ_JBHUOZ010000001.1"/>
</dbReference>
<protein>
    <submittedName>
        <fullName evidence="4">Glucosaminidase domain-containing protein</fullName>
    </submittedName>
</protein>
<evidence type="ECO:0000259" key="3">
    <source>
        <dbReference type="SMART" id="SM00047"/>
    </source>
</evidence>
<dbReference type="Proteomes" id="UP001597511">
    <property type="component" value="Unassembled WGS sequence"/>
</dbReference>
<name>A0ABW6A0M9_9BACT</name>